<dbReference type="EMBL" id="MN740165">
    <property type="protein sequence ID" value="QHT91425.1"/>
    <property type="molecule type" value="Genomic_DNA"/>
</dbReference>
<accession>A0A6C0IFX2</accession>
<reference evidence="1" key="1">
    <citation type="journal article" date="2020" name="Nature">
        <title>Giant virus diversity and host interactions through global metagenomics.</title>
        <authorList>
            <person name="Schulz F."/>
            <person name="Roux S."/>
            <person name="Paez-Espino D."/>
            <person name="Jungbluth S."/>
            <person name="Walsh D.A."/>
            <person name="Denef V.J."/>
            <person name="McMahon K.D."/>
            <person name="Konstantinidis K.T."/>
            <person name="Eloe-Fadrosh E.A."/>
            <person name="Kyrpides N.C."/>
            <person name="Woyke T."/>
        </authorList>
    </citation>
    <scope>NUCLEOTIDE SEQUENCE</scope>
    <source>
        <strain evidence="1">GVMAG-M-3300023184-77</strain>
    </source>
</reference>
<sequence length="175" mass="20646">MNIYGLSYFNYIIRTILYLKNYLNETVSQRYKQLSSDTIIFFQNNPSPYFLSYLDIHNKNNGVIVWKYNISNKLFYQYNCCHKDVKHLPIISAYIEEVKEDGSKKHITYLDNFIQNLTIESSNVGFPTLQQVLEIWSYSSGIVLDRTKSYNIVYLNTNADEITVNCFTEDFDFSL</sequence>
<evidence type="ECO:0000313" key="1">
    <source>
        <dbReference type="EMBL" id="QHT91425.1"/>
    </source>
</evidence>
<proteinExistence type="predicted"/>
<organism evidence="1">
    <name type="scientific">viral metagenome</name>
    <dbReference type="NCBI Taxonomy" id="1070528"/>
    <lineage>
        <taxon>unclassified sequences</taxon>
        <taxon>metagenomes</taxon>
        <taxon>organismal metagenomes</taxon>
    </lineage>
</organism>
<dbReference type="AlphaFoldDB" id="A0A6C0IFX2"/>
<protein>
    <submittedName>
        <fullName evidence="1">Uncharacterized protein</fullName>
    </submittedName>
</protein>
<name>A0A6C0IFX2_9ZZZZ</name>